<protein>
    <recommendedName>
        <fullName evidence="17">Aspartyl-tRNA synthetase</fullName>
    </recommendedName>
</protein>
<dbReference type="SMART" id="SM00513">
    <property type="entry name" value="SAP"/>
    <property type="match status" value="1"/>
</dbReference>
<dbReference type="SUPFAM" id="SSF55681">
    <property type="entry name" value="Class II aaRS and biotin synthetases"/>
    <property type="match status" value="1"/>
</dbReference>
<dbReference type="Pfam" id="PF02037">
    <property type="entry name" value="SAP"/>
    <property type="match status" value="1"/>
</dbReference>
<dbReference type="PROSITE" id="PS00046">
    <property type="entry name" value="HISTONE_H2A"/>
    <property type="match status" value="1"/>
</dbReference>
<comment type="similarity">
    <text evidence="4">Belongs to the histone H2A family.</text>
</comment>
<dbReference type="Gene3D" id="1.10.20.10">
    <property type="entry name" value="Histone, subunit A"/>
    <property type="match status" value="1"/>
</dbReference>
<dbReference type="InterPro" id="IPR004115">
    <property type="entry name" value="GAD-like_sf"/>
</dbReference>
<dbReference type="InterPro" id="IPR032458">
    <property type="entry name" value="Histone_H2A_CS"/>
</dbReference>
<dbReference type="InterPro" id="IPR002119">
    <property type="entry name" value="Histone_H2A"/>
</dbReference>
<dbReference type="InterPro" id="IPR045864">
    <property type="entry name" value="aa-tRNA-synth_II/BPL/LPL"/>
</dbReference>
<dbReference type="GO" id="GO:0006422">
    <property type="term" value="P:aspartyl-tRNA aminoacylation"/>
    <property type="evidence" value="ECO:0007669"/>
    <property type="project" value="TreeGrafter"/>
</dbReference>
<dbReference type="GO" id="GO:0005524">
    <property type="term" value="F:ATP binding"/>
    <property type="evidence" value="ECO:0007669"/>
    <property type="project" value="UniProtKB-KW"/>
</dbReference>
<dbReference type="PANTHER" id="PTHR22594">
    <property type="entry name" value="ASPARTYL/LYSYL-TRNA SYNTHETASE"/>
    <property type="match status" value="1"/>
</dbReference>
<name>A0A814GPE5_9BILA</name>
<dbReference type="GO" id="GO:0000786">
    <property type="term" value="C:nucleosome"/>
    <property type="evidence" value="ECO:0007669"/>
    <property type="project" value="InterPro"/>
</dbReference>
<dbReference type="InterPro" id="IPR047089">
    <property type="entry name" value="Asp-tRNA-ligase_1_N"/>
</dbReference>
<evidence type="ECO:0000256" key="5">
    <source>
        <dbReference type="ARBA" id="ARBA00022454"/>
    </source>
</evidence>
<feature type="domain" description="SAP" evidence="13">
    <location>
        <begin position="928"/>
        <end position="962"/>
    </location>
</feature>
<dbReference type="InterPro" id="IPR012340">
    <property type="entry name" value="NA-bd_OB-fold"/>
</dbReference>
<dbReference type="CDD" id="cd04317">
    <property type="entry name" value="EcAspRS_like_N"/>
    <property type="match status" value="1"/>
</dbReference>
<comment type="caution">
    <text evidence="15">The sequence shown here is derived from an EMBL/GenBank/DDBJ whole genome shotgun (WGS) entry which is preliminary data.</text>
</comment>
<dbReference type="PRINTS" id="PR01042">
    <property type="entry name" value="TRNASYNTHASP"/>
</dbReference>
<dbReference type="SUPFAM" id="SSF50249">
    <property type="entry name" value="Nucleic acid-binding proteins"/>
    <property type="match status" value="1"/>
</dbReference>
<dbReference type="NCBIfam" id="TIGR00459">
    <property type="entry name" value="aspS_bact"/>
    <property type="match status" value="1"/>
</dbReference>
<dbReference type="InterPro" id="IPR009072">
    <property type="entry name" value="Histone-fold"/>
</dbReference>
<evidence type="ECO:0000256" key="10">
    <source>
        <dbReference type="ARBA" id="ARBA00023146"/>
    </source>
</evidence>
<dbReference type="NCBIfam" id="NF001750">
    <property type="entry name" value="PRK00476.1"/>
    <property type="match status" value="1"/>
</dbReference>
<dbReference type="InterPro" id="IPR003034">
    <property type="entry name" value="SAP_dom"/>
</dbReference>
<dbReference type="Gene3D" id="3.30.1360.30">
    <property type="entry name" value="GAD-like domain"/>
    <property type="match status" value="1"/>
</dbReference>
<dbReference type="GO" id="GO:0005739">
    <property type="term" value="C:mitochondrion"/>
    <property type="evidence" value="ECO:0007669"/>
    <property type="project" value="TreeGrafter"/>
</dbReference>
<evidence type="ECO:0000256" key="11">
    <source>
        <dbReference type="ARBA" id="ARBA00023242"/>
    </source>
</evidence>
<proteinExistence type="inferred from homology"/>
<evidence type="ECO:0000259" key="13">
    <source>
        <dbReference type="PROSITE" id="PS50800"/>
    </source>
</evidence>
<dbReference type="InterPro" id="IPR006195">
    <property type="entry name" value="aa-tRNA-synth_II"/>
</dbReference>
<dbReference type="AlphaFoldDB" id="A0A814GPE5"/>
<dbReference type="PROSITE" id="PS50800">
    <property type="entry name" value="SAP"/>
    <property type="match status" value="1"/>
</dbReference>
<feature type="domain" description="Aminoacyl-transfer RNA synthetases class-II family profile" evidence="14">
    <location>
        <begin position="190"/>
        <end position="623"/>
    </location>
</feature>
<dbReference type="GO" id="GO:0046982">
    <property type="term" value="F:protein heterodimerization activity"/>
    <property type="evidence" value="ECO:0007669"/>
    <property type="project" value="InterPro"/>
</dbReference>
<dbReference type="SUPFAM" id="SSF68906">
    <property type="entry name" value="SAP domain"/>
    <property type="match status" value="1"/>
</dbReference>
<dbReference type="Gene3D" id="2.40.50.140">
    <property type="entry name" value="Nucleic acid-binding proteins"/>
    <property type="match status" value="1"/>
</dbReference>
<dbReference type="Gene3D" id="1.10.720.30">
    <property type="entry name" value="SAP domain"/>
    <property type="match status" value="1"/>
</dbReference>
<keyword evidence="10" id="KW-0030">Aminoacyl-tRNA synthetase</keyword>
<dbReference type="Pfam" id="PF00152">
    <property type="entry name" value="tRNA-synt_2"/>
    <property type="match status" value="1"/>
</dbReference>
<evidence type="ECO:0000256" key="2">
    <source>
        <dbReference type="ARBA" id="ARBA00004286"/>
    </source>
</evidence>
<dbReference type="Proteomes" id="UP000663879">
    <property type="component" value="Unassembled WGS sequence"/>
</dbReference>
<accession>A0A814GPE5</accession>
<dbReference type="SUPFAM" id="SSF55261">
    <property type="entry name" value="GAD domain-like"/>
    <property type="match status" value="1"/>
</dbReference>
<comment type="subcellular location">
    <subcellularLocation>
        <location evidence="2">Chromosome</location>
    </subcellularLocation>
    <subcellularLocation>
        <location evidence="1">Nucleus</location>
    </subcellularLocation>
</comment>
<organism evidence="15 16">
    <name type="scientific">Brachionus calyciflorus</name>
    <dbReference type="NCBI Taxonomy" id="104777"/>
    <lineage>
        <taxon>Eukaryota</taxon>
        <taxon>Metazoa</taxon>
        <taxon>Spiralia</taxon>
        <taxon>Gnathifera</taxon>
        <taxon>Rotifera</taxon>
        <taxon>Eurotatoria</taxon>
        <taxon>Monogononta</taxon>
        <taxon>Pseudotrocha</taxon>
        <taxon>Ploima</taxon>
        <taxon>Brachionidae</taxon>
        <taxon>Brachionus</taxon>
    </lineage>
</organism>
<evidence type="ECO:0000256" key="6">
    <source>
        <dbReference type="ARBA" id="ARBA00022598"/>
    </source>
</evidence>
<evidence type="ECO:0008006" key="17">
    <source>
        <dbReference type="Google" id="ProtNLM"/>
    </source>
</evidence>
<dbReference type="InterPro" id="IPR004524">
    <property type="entry name" value="Asp-tRNA-ligase_1"/>
</dbReference>
<dbReference type="InterPro" id="IPR004365">
    <property type="entry name" value="NA-bd_OB_tRNA"/>
</dbReference>
<evidence type="ECO:0000256" key="3">
    <source>
        <dbReference type="ARBA" id="ARBA00006303"/>
    </source>
</evidence>
<dbReference type="InterPro" id="IPR036361">
    <property type="entry name" value="SAP_dom_sf"/>
</dbReference>
<gene>
    <name evidence="15" type="ORF">OXX778_LOCUS16309</name>
</gene>
<evidence type="ECO:0000256" key="9">
    <source>
        <dbReference type="ARBA" id="ARBA00022917"/>
    </source>
</evidence>
<dbReference type="Gene3D" id="3.30.930.10">
    <property type="entry name" value="Bira Bifunctional Protein, Domain 2"/>
    <property type="match status" value="1"/>
</dbReference>
<dbReference type="SUPFAM" id="SSF47113">
    <property type="entry name" value="Histone-fold"/>
    <property type="match status" value="1"/>
</dbReference>
<keyword evidence="16" id="KW-1185">Reference proteome</keyword>
<evidence type="ECO:0000256" key="1">
    <source>
        <dbReference type="ARBA" id="ARBA00004123"/>
    </source>
</evidence>
<feature type="region of interest" description="Disordered" evidence="12">
    <location>
        <begin position="848"/>
        <end position="869"/>
    </location>
</feature>
<comment type="similarity">
    <text evidence="3">Belongs to the class-II aminoacyl-tRNA synthetase family. Type 1 subfamily.</text>
</comment>
<dbReference type="PANTHER" id="PTHR22594:SF5">
    <property type="entry name" value="ASPARTATE--TRNA LIGASE, MITOCHONDRIAL"/>
    <property type="match status" value="1"/>
</dbReference>
<dbReference type="HAMAP" id="MF_00044">
    <property type="entry name" value="Asp_tRNA_synth_type1"/>
    <property type="match status" value="1"/>
</dbReference>
<keyword evidence="6" id="KW-0436">Ligase</keyword>
<dbReference type="CDD" id="cd00074">
    <property type="entry name" value="HFD_H2A"/>
    <property type="match status" value="1"/>
</dbReference>
<evidence type="ECO:0000259" key="14">
    <source>
        <dbReference type="PROSITE" id="PS50862"/>
    </source>
</evidence>
<dbReference type="EMBL" id="CAJNOC010003819">
    <property type="protein sequence ID" value="CAF0999083.1"/>
    <property type="molecule type" value="Genomic_DNA"/>
</dbReference>
<sequence>MSLVRCLLSNRSSINSLIISNLSRPLTSKSDSNKIHVLDGTSFSSNFSRSHYCGELDTKDDGRNVSLCGWVQKTRFKNFLLLRDIQGIVQVVFDDEFLNQGSNRKIVEKLNEESVLSIRGLVRRRPQGQENPKMKTGFVEVKCDSIEILNESRPQLPFEISDFNRPNETIRLKYRYLDLRFKELQQNIILRSNFVQKVREFMKTQNFLDIETPTLFRRTPGGAREFIVPTNKSGQFYCLTQSPQQFKQLLMVAGFERYYQVARCYRDENSKPERQPEFTQIDIEMSFINEKDIMNLIENLVHSCWPFESKPQIPFERMKFDEAFNSYGVDKPDIRFDFKIKNLTSLTTKLKQTGLSRLDNLIKNNSGFNLLAIKIPKENNLISLKQIEKTYKKIFEVTNFLNSSIKETFSFMALRDNESSSLVKFLTQEFSDQIRREMNLGENETLILLGSSCKNKSLEILGKLRLSLADMIDEKNKEINGDKAVLLRDPKIFKFLWVVDFPLFTMNEETGQFESTHHPFTAPINEHLHLVKESRDLENVIGLHYDLVLNGSEVAGGSIRIHNSDLQRHVLENILKEDTSQLEHLIEALSYGAPPHGGIAIGLDRFTAILCGTQNIRNVIAFPKNQAGRDLMSSAPSSVSQEELDFYKIKSVDEKNENKYIAFYQNQQQQQHIIQKIDPKVTLHNSEQKAWTKTPSKRPIEKDADDVFSAQYKAIIDLAIASGPLMSDLFHAMSQTEKEFTQKNIKSFHQDLFYKVAIQNCIKLIGFKINSKEDIDLYTELVTKAIEDAHENAYLNYGGEKIENEKNPKFLGINLDTGFRLHVYAKTIKDRTTKRLNLIKSIGVKDWGASSRSKGGNVRAKGKTRSSSAGLQFPVGRIHRLLRKGDYDERVGAGAPDYLTAVLEYLICSNSRIGFDTSDLAVEMSKINLSWKVIDLKNECKRLKISYSGKKNELVKRLNEYMKKNSSEVVEEVQKSLAEEESVELVDVEIAVPTINNEFNEMEVQDEKN</sequence>
<evidence type="ECO:0000256" key="12">
    <source>
        <dbReference type="SAM" id="MobiDB-lite"/>
    </source>
</evidence>
<evidence type="ECO:0000256" key="4">
    <source>
        <dbReference type="ARBA" id="ARBA00010691"/>
    </source>
</evidence>
<dbReference type="SMART" id="SM00414">
    <property type="entry name" value="H2A"/>
    <property type="match status" value="1"/>
</dbReference>
<dbReference type="GO" id="GO:0003677">
    <property type="term" value="F:DNA binding"/>
    <property type="evidence" value="ECO:0007669"/>
    <property type="project" value="InterPro"/>
</dbReference>
<evidence type="ECO:0000256" key="8">
    <source>
        <dbReference type="ARBA" id="ARBA00022840"/>
    </source>
</evidence>
<dbReference type="OrthoDB" id="439710at2759"/>
<evidence type="ECO:0000313" key="15">
    <source>
        <dbReference type="EMBL" id="CAF0999083.1"/>
    </source>
</evidence>
<dbReference type="GO" id="GO:0004815">
    <property type="term" value="F:aspartate-tRNA ligase activity"/>
    <property type="evidence" value="ECO:0007669"/>
    <property type="project" value="TreeGrafter"/>
</dbReference>
<keyword evidence="11" id="KW-0539">Nucleus</keyword>
<evidence type="ECO:0000256" key="7">
    <source>
        <dbReference type="ARBA" id="ARBA00022741"/>
    </source>
</evidence>
<evidence type="ECO:0000313" key="16">
    <source>
        <dbReference type="Proteomes" id="UP000663879"/>
    </source>
</evidence>
<dbReference type="Pfam" id="PF01336">
    <property type="entry name" value="tRNA_anti-codon"/>
    <property type="match status" value="1"/>
</dbReference>
<reference evidence="15" key="1">
    <citation type="submission" date="2021-02" db="EMBL/GenBank/DDBJ databases">
        <authorList>
            <person name="Nowell W R."/>
        </authorList>
    </citation>
    <scope>NUCLEOTIDE SEQUENCE</scope>
    <source>
        <strain evidence="15">Ploen Becks lab</strain>
    </source>
</reference>
<dbReference type="InterPro" id="IPR004364">
    <property type="entry name" value="Aa-tRNA-synt_II"/>
</dbReference>
<keyword evidence="9" id="KW-0648">Protein biosynthesis</keyword>
<dbReference type="InterPro" id="IPR002312">
    <property type="entry name" value="Asp/Asn-tRNA-synth_IIb"/>
</dbReference>
<dbReference type="GO" id="GO:0005634">
    <property type="term" value="C:nucleus"/>
    <property type="evidence" value="ECO:0007669"/>
    <property type="project" value="UniProtKB-SubCell"/>
</dbReference>
<dbReference type="GO" id="GO:0030527">
    <property type="term" value="F:structural constituent of chromatin"/>
    <property type="evidence" value="ECO:0007669"/>
    <property type="project" value="InterPro"/>
</dbReference>
<dbReference type="PROSITE" id="PS50862">
    <property type="entry name" value="AA_TRNA_LIGASE_II"/>
    <property type="match status" value="1"/>
</dbReference>
<keyword evidence="5" id="KW-0158">Chromosome</keyword>
<keyword evidence="8" id="KW-0067">ATP-binding</keyword>
<keyword evidence="7" id="KW-0547">Nucleotide-binding</keyword>